<comment type="caution">
    <text evidence="4">The sequence shown here is derived from an EMBL/GenBank/DDBJ whole genome shotgun (WGS) entry which is preliminary data.</text>
</comment>
<dbReference type="EMBL" id="MPIN01000002">
    <property type="protein sequence ID" value="OJH41126.1"/>
    <property type="molecule type" value="Genomic_DNA"/>
</dbReference>
<dbReference type="Gene3D" id="3.30.479.30">
    <property type="entry name" value="Band 7 domain"/>
    <property type="match status" value="1"/>
</dbReference>
<dbReference type="AlphaFoldDB" id="A0A1L9BFY7"/>
<feature type="transmembrane region" description="Helical" evidence="2">
    <location>
        <begin position="12"/>
        <end position="31"/>
    </location>
</feature>
<evidence type="ECO:0000313" key="5">
    <source>
        <dbReference type="Proteomes" id="UP000182229"/>
    </source>
</evidence>
<dbReference type="Proteomes" id="UP000182229">
    <property type="component" value="Unassembled WGS sequence"/>
</dbReference>
<keyword evidence="2" id="KW-1133">Transmembrane helix</keyword>
<evidence type="ECO:0000256" key="1">
    <source>
        <dbReference type="ARBA" id="ARBA00004167"/>
    </source>
</evidence>
<evidence type="ECO:0000256" key="2">
    <source>
        <dbReference type="SAM" id="Phobius"/>
    </source>
</evidence>
<dbReference type="Pfam" id="PF01145">
    <property type="entry name" value="Band_7"/>
    <property type="match status" value="1"/>
</dbReference>
<keyword evidence="2" id="KW-0472">Membrane</keyword>
<evidence type="ECO:0000259" key="3">
    <source>
        <dbReference type="SMART" id="SM00244"/>
    </source>
</evidence>
<evidence type="ECO:0000313" key="4">
    <source>
        <dbReference type="EMBL" id="OJH41126.1"/>
    </source>
</evidence>
<name>A0A1L9BFY7_9BACT</name>
<reference evidence="4 5" key="2">
    <citation type="submission" date="2016-12" db="EMBL/GenBank/DDBJ databases">
        <title>Draft Genome Sequence of Cystobacter ferrugineus Strain Cbfe23.</title>
        <authorList>
            <person name="Akbar S."/>
            <person name="Dowd S.E."/>
            <person name="Stevens D.C."/>
        </authorList>
    </citation>
    <scope>NUCLEOTIDE SEQUENCE [LARGE SCALE GENOMIC DNA]</scope>
    <source>
        <strain evidence="4 5">Cbfe23</strain>
    </source>
</reference>
<dbReference type="InterPro" id="IPR001107">
    <property type="entry name" value="Band_7"/>
</dbReference>
<dbReference type="OrthoDB" id="127806at2"/>
<accession>A0A1L9BFY7</accession>
<dbReference type="RefSeq" id="WP_071897560.1">
    <property type="nucleotide sequence ID" value="NZ_MPIN01000002.1"/>
</dbReference>
<dbReference type="PANTHER" id="PTHR43327:SF47">
    <property type="entry name" value="BAND 7 PROTEIN"/>
    <property type="match status" value="1"/>
</dbReference>
<feature type="domain" description="Band 7" evidence="3">
    <location>
        <begin position="26"/>
        <end position="251"/>
    </location>
</feature>
<comment type="subcellular location">
    <subcellularLocation>
        <location evidence="1">Membrane</location>
        <topology evidence="1">Single-pass membrane protein</topology>
    </subcellularLocation>
</comment>
<sequence>MDILQDLGSGFLLGALAWFAVRCILTGFFTVDQSERAVKVRLGRAVRLAGEPTTREGPVSEGLARTDEARYVYPQLEVIQPGGPYFKWPWEKVIKVSVATQTLSMAYDPESPGANQGGEVLEAVTKDQLNTGLTGQIRYRISEQNLYAYLFAVKNPIAHAMGYFISILRERIASFEAPPPPAPEGTLEAVEATAVSGVSINDLRKNLRALNEHMDRECRGSLSRYGLVLDASLITGIDPPAEVESALAAINTAHNHVSSDISLAQAAADQKIVQSRRAVEIETLKAQAEVEPLNALAEQLTVLKRSGPGALQAYLRNIRLGLFSKASQVVLGVKS</sequence>
<proteinExistence type="predicted"/>
<dbReference type="InterPro" id="IPR036013">
    <property type="entry name" value="Band_7/SPFH_dom_sf"/>
</dbReference>
<dbReference type="STRING" id="83449.BON30_09540"/>
<reference evidence="5" key="1">
    <citation type="submission" date="2016-11" db="EMBL/GenBank/DDBJ databases">
        <authorList>
            <person name="Shukria A."/>
            <person name="Stevens D.C."/>
        </authorList>
    </citation>
    <scope>NUCLEOTIDE SEQUENCE [LARGE SCALE GENOMIC DNA]</scope>
    <source>
        <strain evidence="5">Cbfe23</strain>
    </source>
</reference>
<gene>
    <name evidence="4" type="ORF">BON30_09540</name>
</gene>
<protein>
    <submittedName>
        <fullName evidence="4">Band 7 protein</fullName>
    </submittedName>
</protein>
<dbReference type="SMART" id="SM00244">
    <property type="entry name" value="PHB"/>
    <property type="match status" value="1"/>
</dbReference>
<dbReference type="InterPro" id="IPR050710">
    <property type="entry name" value="Band7/mec-2_domain"/>
</dbReference>
<keyword evidence="5" id="KW-1185">Reference proteome</keyword>
<organism evidence="4 5">
    <name type="scientific">Cystobacter ferrugineus</name>
    <dbReference type="NCBI Taxonomy" id="83449"/>
    <lineage>
        <taxon>Bacteria</taxon>
        <taxon>Pseudomonadati</taxon>
        <taxon>Myxococcota</taxon>
        <taxon>Myxococcia</taxon>
        <taxon>Myxococcales</taxon>
        <taxon>Cystobacterineae</taxon>
        <taxon>Archangiaceae</taxon>
        <taxon>Cystobacter</taxon>
    </lineage>
</organism>
<dbReference type="GO" id="GO:0016020">
    <property type="term" value="C:membrane"/>
    <property type="evidence" value="ECO:0007669"/>
    <property type="project" value="UniProtKB-SubCell"/>
</dbReference>
<dbReference type="PANTHER" id="PTHR43327">
    <property type="entry name" value="STOMATIN-LIKE PROTEIN 2, MITOCHONDRIAL"/>
    <property type="match status" value="1"/>
</dbReference>
<keyword evidence="2" id="KW-0812">Transmembrane</keyword>